<evidence type="ECO:0000313" key="2">
    <source>
        <dbReference type="EMBL" id="QKX63893.1"/>
    </source>
</evidence>
<dbReference type="Proteomes" id="UP000509510">
    <property type="component" value="Chromosome VI"/>
</dbReference>
<dbReference type="GeneID" id="55998544"/>
<protein>
    <recommendedName>
        <fullName evidence="4">Cytochrome P450</fullName>
    </recommendedName>
</protein>
<evidence type="ECO:0008006" key="4">
    <source>
        <dbReference type="Google" id="ProtNLM"/>
    </source>
</evidence>
<dbReference type="Gene3D" id="1.10.630.10">
    <property type="entry name" value="Cytochrome P450"/>
    <property type="match status" value="1"/>
</dbReference>
<dbReference type="GO" id="GO:0005506">
    <property type="term" value="F:iron ion binding"/>
    <property type="evidence" value="ECO:0007669"/>
    <property type="project" value="InterPro"/>
</dbReference>
<dbReference type="InterPro" id="IPR036396">
    <property type="entry name" value="Cyt_P450_sf"/>
</dbReference>
<dbReference type="GO" id="GO:0016705">
    <property type="term" value="F:oxidoreductase activity, acting on paired donors, with incorporation or reduction of molecular oxygen"/>
    <property type="evidence" value="ECO:0007669"/>
    <property type="project" value="InterPro"/>
</dbReference>
<dbReference type="GO" id="GO:0020037">
    <property type="term" value="F:heme binding"/>
    <property type="evidence" value="ECO:0007669"/>
    <property type="project" value="InterPro"/>
</dbReference>
<dbReference type="RefSeq" id="XP_035350067.1">
    <property type="nucleotide sequence ID" value="XM_035494174.1"/>
</dbReference>
<accession>A0A7H8RH37</accession>
<dbReference type="PANTHER" id="PTHR24305">
    <property type="entry name" value="CYTOCHROME P450"/>
    <property type="match status" value="1"/>
</dbReference>
<dbReference type="Pfam" id="PF00067">
    <property type="entry name" value="p450"/>
    <property type="match status" value="2"/>
</dbReference>
<dbReference type="EMBL" id="CP055903">
    <property type="protein sequence ID" value="QKX63893.1"/>
    <property type="molecule type" value="Genomic_DNA"/>
</dbReference>
<dbReference type="GO" id="GO:0004497">
    <property type="term" value="F:monooxygenase activity"/>
    <property type="evidence" value="ECO:0007669"/>
    <property type="project" value="InterPro"/>
</dbReference>
<gene>
    <name evidence="2" type="ORF">TRUGW13939_11065</name>
</gene>
<comment type="similarity">
    <text evidence="1">Belongs to the cytochrome P450 family.</text>
</comment>
<reference evidence="3" key="1">
    <citation type="submission" date="2020-06" db="EMBL/GenBank/DDBJ databases">
        <title>A chromosome-scale genome assembly of Talaromyces rugulosus W13939.</title>
        <authorList>
            <person name="Wang B."/>
            <person name="Guo L."/>
            <person name="Ye K."/>
            <person name="Wang L."/>
        </authorList>
    </citation>
    <scope>NUCLEOTIDE SEQUENCE [LARGE SCALE GENOMIC DNA]</scope>
    <source>
        <strain evidence="3">W13939</strain>
    </source>
</reference>
<name>A0A7H8RH37_TALRU</name>
<evidence type="ECO:0000256" key="1">
    <source>
        <dbReference type="ARBA" id="ARBA00010617"/>
    </source>
</evidence>
<dbReference type="InterPro" id="IPR001128">
    <property type="entry name" value="Cyt_P450"/>
</dbReference>
<evidence type="ECO:0000313" key="3">
    <source>
        <dbReference type="Proteomes" id="UP000509510"/>
    </source>
</evidence>
<sequence length="260" mass="29412">MDPFRASLAVVLGLVTLSSILKIFIQGLVSPLRVLPGPFLAKFSNFWLLWAEAKGCRTETIHSWHEKYGPISSVFMKGAVYDTSGRKGIFVMRDKYEHRERRRILNHAFTQSNLFDLEPLMKDHIQKLCHKIGGRQKTDVLISFRLLALDIVGELFLGKPFGALDQDYPPAYAHDLDNAFLVYGFQCAFPVLTKLYGEDALHEYKNRIHSHGHKDLLHKLIESTQDHNPNGPANMTNQQVSDEVSNLIFAGTDTTSTTLT</sequence>
<dbReference type="KEGG" id="trg:TRUGW13939_11065"/>
<dbReference type="AlphaFoldDB" id="A0A7H8RH37"/>
<dbReference type="OrthoDB" id="1470350at2759"/>
<organism evidence="2 3">
    <name type="scientific">Talaromyces rugulosus</name>
    <name type="common">Penicillium rugulosum</name>
    <dbReference type="NCBI Taxonomy" id="121627"/>
    <lineage>
        <taxon>Eukaryota</taxon>
        <taxon>Fungi</taxon>
        <taxon>Dikarya</taxon>
        <taxon>Ascomycota</taxon>
        <taxon>Pezizomycotina</taxon>
        <taxon>Eurotiomycetes</taxon>
        <taxon>Eurotiomycetidae</taxon>
        <taxon>Eurotiales</taxon>
        <taxon>Trichocomaceae</taxon>
        <taxon>Talaromyces</taxon>
        <taxon>Talaromyces sect. Islandici</taxon>
    </lineage>
</organism>
<dbReference type="PANTHER" id="PTHR24305:SF166">
    <property type="entry name" value="CYTOCHROME P450 12A4, MITOCHONDRIAL-RELATED"/>
    <property type="match status" value="1"/>
</dbReference>
<dbReference type="InterPro" id="IPR050121">
    <property type="entry name" value="Cytochrome_P450_monoxygenase"/>
</dbReference>
<dbReference type="SUPFAM" id="SSF48264">
    <property type="entry name" value="Cytochrome P450"/>
    <property type="match status" value="1"/>
</dbReference>
<keyword evidence="3" id="KW-1185">Reference proteome</keyword>
<proteinExistence type="inferred from homology"/>